<comment type="subcellular location">
    <subcellularLocation>
        <location evidence="9">Cytoplasm</location>
    </subcellularLocation>
</comment>
<evidence type="ECO:0000256" key="2">
    <source>
        <dbReference type="ARBA" id="ARBA00012961"/>
    </source>
</evidence>
<organism evidence="11 12">
    <name type="scientific">Thermithiobacillus plumbiphilus</name>
    <dbReference type="NCBI Taxonomy" id="1729899"/>
    <lineage>
        <taxon>Bacteria</taxon>
        <taxon>Pseudomonadati</taxon>
        <taxon>Pseudomonadota</taxon>
        <taxon>Acidithiobacillia</taxon>
        <taxon>Acidithiobacillales</taxon>
        <taxon>Thermithiobacillaceae</taxon>
        <taxon>Thermithiobacillus</taxon>
    </lineage>
</organism>
<dbReference type="PANTHER" id="PTHR23117">
    <property type="entry name" value="GUANYLATE KINASE-RELATED"/>
    <property type="match status" value="1"/>
</dbReference>
<feature type="domain" description="Guanylate kinase-like" evidence="10">
    <location>
        <begin position="8"/>
        <end position="187"/>
    </location>
</feature>
<dbReference type="PROSITE" id="PS50052">
    <property type="entry name" value="GUANYLATE_KINASE_2"/>
    <property type="match status" value="1"/>
</dbReference>
<dbReference type="SMART" id="SM00072">
    <property type="entry name" value="GuKc"/>
    <property type="match status" value="1"/>
</dbReference>
<keyword evidence="4 9" id="KW-0808">Transferase</keyword>
<dbReference type="InterPro" id="IPR027417">
    <property type="entry name" value="P-loop_NTPase"/>
</dbReference>
<dbReference type="EMBL" id="JBBPCO010000008">
    <property type="protein sequence ID" value="MEK8089870.1"/>
    <property type="molecule type" value="Genomic_DNA"/>
</dbReference>
<evidence type="ECO:0000256" key="1">
    <source>
        <dbReference type="ARBA" id="ARBA00005790"/>
    </source>
</evidence>
<keyword evidence="7 9" id="KW-0067">ATP-binding</keyword>
<dbReference type="Pfam" id="PF00625">
    <property type="entry name" value="Guanylate_kin"/>
    <property type="match status" value="1"/>
</dbReference>
<evidence type="ECO:0000256" key="3">
    <source>
        <dbReference type="ARBA" id="ARBA00016296"/>
    </source>
</evidence>
<dbReference type="Gene3D" id="3.30.63.10">
    <property type="entry name" value="Guanylate Kinase phosphate binding domain"/>
    <property type="match status" value="1"/>
</dbReference>
<dbReference type="CDD" id="cd00071">
    <property type="entry name" value="GMPK"/>
    <property type="match status" value="1"/>
</dbReference>
<evidence type="ECO:0000256" key="7">
    <source>
        <dbReference type="ARBA" id="ARBA00022840"/>
    </source>
</evidence>
<dbReference type="InterPro" id="IPR008144">
    <property type="entry name" value="Guanylate_kin-like_dom"/>
</dbReference>
<keyword evidence="12" id="KW-1185">Reference proteome</keyword>
<evidence type="ECO:0000313" key="11">
    <source>
        <dbReference type="EMBL" id="MEK8089870.1"/>
    </source>
</evidence>
<dbReference type="PANTHER" id="PTHR23117:SF13">
    <property type="entry name" value="GUANYLATE KINASE"/>
    <property type="match status" value="1"/>
</dbReference>
<sequence length="210" mass="24206">MLDGNRNGILWIISAPSGAGKTSLSRALIEHTPQLRHSVSYTTRPARPGETSGEHYHFIDIPTFEQMVDQGAFLEHARVFGNYYGTSEDWVKRQLLVGTDVLLEIDWQGARQVRERLPKHTVSIFILPPSTAALESRLRQRGQDDDKVIALRMQEAQREMVHYDEYDYVVINDSFELALEQLHSIVAAERLRLCRHTEEMRQRMHELLGL</sequence>
<dbReference type="SUPFAM" id="SSF52540">
    <property type="entry name" value="P-loop containing nucleoside triphosphate hydrolases"/>
    <property type="match status" value="1"/>
</dbReference>
<comment type="catalytic activity">
    <reaction evidence="9">
        <text>GMP + ATP = GDP + ADP</text>
        <dbReference type="Rhea" id="RHEA:20780"/>
        <dbReference type="ChEBI" id="CHEBI:30616"/>
        <dbReference type="ChEBI" id="CHEBI:58115"/>
        <dbReference type="ChEBI" id="CHEBI:58189"/>
        <dbReference type="ChEBI" id="CHEBI:456216"/>
        <dbReference type="EC" id="2.7.4.8"/>
    </reaction>
</comment>
<protein>
    <recommendedName>
        <fullName evidence="3 9">Guanylate kinase</fullName>
        <ecNumber evidence="2 9">2.7.4.8</ecNumber>
    </recommendedName>
    <alternativeName>
        <fullName evidence="8 9">GMP kinase</fullName>
    </alternativeName>
</protein>
<dbReference type="InterPro" id="IPR017665">
    <property type="entry name" value="Guanylate_kinase"/>
</dbReference>
<gene>
    <name evidence="9 11" type="primary">gmk</name>
    <name evidence="11" type="ORF">WOB96_08825</name>
</gene>
<comment type="similarity">
    <text evidence="1 9">Belongs to the guanylate kinase family.</text>
</comment>
<name>A0ABU9D8L9_9PROT</name>
<reference evidence="11 12" key="1">
    <citation type="submission" date="2024-04" db="EMBL/GenBank/DDBJ databases">
        <authorList>
            <person name="Abashina T."/>
            <person name="Shaikin A."/>
        </authorList>
    </citation>
    <scope>NUCLEOTIDE SEQUENCE [LARGE SCALE GENOMIC DNA]</scope>
    <source>
        <strain evidence="11 12">AAFK</strain>
    </source>
</reference>
<dbReference type="InterPro" id="IPR008145">
    <property type="entry name" value="GK/Ca_channel_bsu"/>
</dbReference>
<comment type="caution">
    <text evidence="11">The sequence shown here is derived from an EMBL/GenBank/DDBJ whole genome shotgun (WGS) entry which is preliminary data.</text>
</comment>
<evidence type="ECO:0000259" key="10">
    <source>
        <dbReference type="PROSITE" id="PS50052"/>
    </source>
</evidence>
<keyword evidence="6 9" id="KW-0418">Kinase</keyword>
<dbReference type="Gene3D" id="3.40.50.300">
    <property type="entry name" value="P-loop containing nucleotide triphosphate hydrolases"/>
    <property type="match status" value="1"/>
</dbReference>
<evidence type="ECO:0000256" key="9">
    <source>
        <dbReference type="HAMAP-Rule" id="MF_00328"/>
    </source>
</evidence>
<evidence type="ECO:0000313" key="12">
    <source>
        <dbReference type="Proteomes" id="UP001446205"/>
    </source>
</evidence>
<keyword evidence="9" id="KW-0963">Cytoplasm</keyword>
<dbReference type="Proteomes" id="UP001446205">
    <property type="component" value="Unassembled WGS sequence"/>
</dbReference>
<accession>A0ABU9D8L9</accession>
<evidence type="ECO:0000256" key="4">
    <source>
        <dbReference type="ARBA" id="ARBA00022679"/>
    </source>
</evidence>
<evidence type="ECO:0000256" key="8">
    <source>
        <dbReference type="ARBA" id="ARBA00030128"/>
    </source>
</evidence>
<dbReference type="HAMAP" id="MF_00328">
    <property type="entry name" value="Guanylate_kinase"/>
    <property type="match status" value="1"/>
</dbReference>
<evidence type="ECO:0000256" key="5">
    <source>
        <dbReference type="ARBA" id="ARBA00022741"/>
    </source>
</evidence>
<dbReference type="RefSeq" id="WP_341370928.1">
    <property type="nucleotide sequence ID" value="NZ_JBBPCO010000008.1"/>
</dbReference>
<feature type="binding site" evidence="9">
    <location>
        <begin position="15"/>
        <end position="22"/>
    </location>
    <ligand>
        <name>ATP</name>
        <dbReference type="ChEBI" id="CHEBI:30616"/>
    </ligand>
</feature>
<dbReference type="InterPro" id="IPR020590">
    <property type="entry name" value="Guanylate_kinase_CS"/>
</dbReference>
<comment type="function">
    <text evidence="9">Essential for recycling GMP and indirectly, cGMP.</text>
</comment>
<dbReference type="NCBIfam" id="TIGR03263">
    <property type="entry name" value="guanyl_kin"/>
    <property type="match status" value="1"/>
</dbReference>
<dbReference type="PROSITE" id="PS00856">
    <property type="entry name" value="GUANYLATE_KINASE_1"/>
    <property type="match status" value="1"/>
</dbReference>
<keyword evidence="5 9" id="KW-0547">Nucleotide-binding</keyword>
<dbReference type="GO" id="GO:0004385">
    <property type="term" value="F:GMP kinase activity"/>
    <property type="evidence" value="ECO:0007669"/>
    <property type="project" value="UniProtKB-EC"/>
</dbReference>
<proteinExistence type="inferred from homology"/>
<dbReference type="EC" id="2.7.4.8" evidence="2 9"/>
<evidence type="ECO:0000256" key="6">
    <source>
        <dbReference type="ARBA" id="ARBA00022777"/>
    </source>
</evidence>